<proteinExistence type="predicted"/>
<comment type="caution">
    <text evidence="1">The sequence shown here is derived from an EMBL/GenBank/DDBJ whole genome shotgun (WGS) entry which is preliminary data.</text>
</comment>
<accession>A0A645JHI7</accession>
<sequence length="109" mass="12232">MGKFFPKLSQTRVFIQTDEAGNGFNCPMLPVSALEEMNACSELMSKVDSVDALESVRKRMIALAQTVLPREFAENLNRFDIPMLSELIAYLMYGDGDDLPKEPESPKKN</sequence>
<gene>
    <name evidence="1" type="ORF">SDC9_210435</name>
</gene>
<dbReference type="AlphaFoldDB" id="A0A645JHI7"/>
<protein>
    <submittedName>
        <fullName evidence="1">Uncharacterized protein</fullName>
    </submittedName>
</protein>
<dbReference type="EMBL" id="VSSQ01141064">
    <property type="protein sequence ID" value="MPN62682.1"/>
    <property type="molecule type" value="Genomic_DNA"/>
</dbReference>
<name>A0A645JHI7_9ZZZZ</name>
<organism evidence="1">
    <name type="scientific">bioreactor metagenome</name>
    <dbReference type="NCBI Taxonomy" id="1076179"/>
    <lineage>
        <taxon>unclassified sequences</taxon>
        <taxon>metagenomes</taxon>
        <taxon>ecological metagenomes</taxon>
    </lineage>
</organism>
<evidence type="ECO:0000313" key="1">
    <source>
        <dbReference type="EMBL" id="MPN62682.1"/>
    </source>
</evidence>
<reference evidence="1" key="1">
    <citation type="submission" date="2019-08" db="EMBL/GenBank/DDBJ databases">
        <authorList>
            <person name="Kucharzyk K."/>
            <person name="Murdoch R.W."/>
            <person name="Higgins S."/>
            <person name="Loffler F."/>
        </authorList>
    </citation>
    <scope>NUCLEOTIDE SEQUENCE</scope>
</reference>